<dbReference type="EMBL" id="JBEXZR010000034">
    <property type="protein sequence ID" value="MEU0711339.1"/>
    <property type="molecule type" value="Genomic_DNA"/>
</dbReference>
<protein>
    <submittedName>
        <fullName evidence="1">Uncharacterized protein</fullName>
    </submittedName>
</protein>
<accession>A0ABV2WDA9</accession>
<organism evidence="1 2">
    <name type="scientific">Streptomyces lavendulocolor</name>
    <dbReference type="NCBI Taxonomy" id="67316"/>
    <lineage>
        <taxon>Bacteria</taxon>
        <taxon>Bacillati</taxon>
        <taxon>Actinomycetota</taxon>
        <taxon>Actinomycetes</taxon>
        <taxon>Kitasatosporales</taxon>
        <taxon>Streptomycetaceae</taxon>
        <taxon>Streptomyces</taxon>
    </lineage>
</organism>
<dbReference type="Proteomes" id="UP001550378">
    <property type="component" value="Unassembled WGS sequence"/>
</dbReference>
<sequence>METGRTRSATGSFTWIDDQGREVFVRNAAVLVAGRNHLVVVIGPEAKRDQVQARHAHVLATCRPTA</sequence>
<reference evidence="1 2" key="1">
    <citation type="submission" date="2024-06" db="EMBL/GenBank/DDBJ databases">
        <title>The Natural Products Discovery Center: Release of the First 8490 Sequenced Strains for Exploring Actinobacteria Biosynthetic Diversity.</title>
        <authorList>
            <person name="Kalkreuter E."/>
            <person name="Kautsar S.A."/>
            <person name="Yang D."/>
            <person name="Bader C.D."/>
            <person name="Teijaro C.N."/>
            <person name="Fluegel L."/>
            <person name="Davis C.M."/>
            <person name="Simpson J.R."/>
            <person name="Lauterbach L."/>
            <person name="Steele A.D."/>
            <person name="Gui C."/>
            <person name="Meng S."/>
            <person name="Li G."/>
            <person name="Viehrig K."/>
            <person name="Ye F."/>
            <person name="Su P."/>
            <person name="Kiefer A.F."/>
            <person name="Nichols A."/>
            <person name="Cepeda A.J."/>
            <person name="Yan W."/>
            <person name="Fan B."/>
            <person name="Jiang Y."/>
            <person name="Adhikari A."/>
            <person name="Zheng C.-J."/>
            <person name="Schuster L."/>
            <person name="Cowan T.M."/>
            <person name="Smanski M.J."/>
            <person name="Chevrette M.G."/>
            <person name="De Carvalho L.P.S."/>
            <person name="Shen B."/>
        </authorList>
    </citation>
    <scope>NUCLEOTIDE SEQUENCE [LARGE SCALE GENOMIC DNA]</scope>
    <source>
        <strain evidence="1 2">NPDC006337</strain>
    </source>
</reference>
<comment type="caution">
    <text evidence="1">The sequence shown here is derived from an EMBL/GenBank/DDBJ whole genome shotgun (WGS) entry which is preliminary data.</text>
</comment>
<evidence type="ECO:0000313" key="2">
    <source>
        <dbReference type="Proteomes" id="UP001550378"/>
    </source>
</evidence>
<dbReference type="RefSeq" id="WP_359659049.1">
    <property type="nucleotide sequence ID" value="NZ_JBEXZO010000032.1"/>
</dbReference>
<name>A0ABV2WDA9_9ACTN</name>
<gene>
    <name evidence="1" type="ORF">ABZ508_28670</name>
</gene>
<proteinExistence type="predicted"/>
<keyword evidence="2" id="KW-1185">Reference proteome</keyword>
<evidence type="ECO:0000313" key="1">
    <source>
        <dbReference type="EMBL" id="MEU0711339.1"/>
    </source>
</evidence>